<feature type="non-terminal residue" evidence="2">
    <location>
        <position position="1"/>
    </location>
</feature>
<dbReference type="SUPFAM" id="SSF51690">
    <property type="entry name" value="Nicotinate/Quinolinate PRTase C-terminal domain-like"/>
    <property type="match status" value="1"/>
</dbReference>
<accession>X1G3G5</accession>
<dbReference type="Pfam" id="PF17956">
    <property type="entry name" value="NAPRTase_C"/>
    <property type="match status" value="1"/>
</dbReference>
<dbReference type="AlphaFoldDB" id="X1G3G5"/>
<dbReference type="InterPro" id="IPR036068">
    <property type="entry name" value="Nicotinate_pribotase-like_C"/>
</dbReference>
<proteinExistence type="predicted"/>
<reference evidence="2" key="1">
    <citation type="journal article" date="2014" name="Front. Microbiol.">
        <title>High frequency of phylogenetically diverse reductive dehalogenase-homologous genes in deep subseafloor sedimentary metagenomes.</title>
        <authorList>
            <person name="Kawai M."/>
            <person name="Futagami T."/>
            <person name="Toyoda A."/>
            <person name="Takaki Y."/>
            <person name="Nishi S."/>
            <person name="Hori S."/>
            <person name="Arai W."/>
            <person name="Tsubouchi T."/>
            <person name="Morono Y."/>
            <person name="Uchiyama I."/>
            <person name="Ito T."/>
            <person name="Fujiyama A."/>
            <person name="Inagaki F."/>
            <person name="Takami H."/>
        </authorList>
    </citation>
    <scope>NUCLEOTIDE SEQUENCE</scope>
    <source>
        <strain evidence="2">Expedition CK06-06</strain>
    </source>
</reference>
<comment type="caution">
    <text evidence="2">The sequence shown here is derived from an EMBL/GenBank/DDBJ whole genome shotgun (WGS) entry which is preliminary data.</text>
</comment>
<feature type="domain" description="Nicotinate phosphoribosyltransferase C-terminal" evidence="1">
    <location>
        <begin position="43"/>
        <end position="104"/>
    </location>
</feature>
<gene>
    <name evidence="2" type="ORF">S03H2_00587</name>
</gene>
<organism evidence="2">
    <name type="scientific">marine sediment metagenome</name>
    <dbReference type="NCBI Taxonomy" id="412755"/>
    <lineage>
        <taxon>unclassified sequences</taxon>
        <taxon>metagenomes</taxon>
        <taxon>ecological metagenomes</taxon>
    </lineage>
</organism>
<dbReference type="EMBL" id="BARU01000127">
    <property type="protein sequence ID" value="GAH27548.1"/>
    <property type="molecule type" value="Genomic_DNA"/>
</dbReference>
<name>X1G3G5_9ZZZZ</name>
<evidence type="ECO:0000313" key="2">
    <source>
        <dbReference type="EMBL" id="GAH27548.1"/>
    </source>
</evidence>
<evidence type="ECO:0000259" key="1">
    <source>
        <dbReference type="Pfam" id="PF17956"/>
    </source>
</evidence>
<dbReference type="Gene3D" id="3.20.140.10">
    <property type="entry name" value="nicotinate phosphoribosyltransferase"/>
    <property type="match status" value="2"/>
</dbReference>
<dbReference type="GO" id="GO:0009435">
    <property type="term" value="P:NAD+ biosynthetic process"/>
    <property type="evidence" value="ECO:0007669"/>
    <property type="project" value="InterPro"/>
</dbReference>
<sequence length="113" mass="13294">NVPKIKISEEKITYPGIKQVYRIFDKDGLFKEDLLALKDEPEPMDSEDLLKQIMKNGELIRSLPHIEKIQGFYIENMKKLPNIYKSLEQIQTSRIKISEELDNLTNALKKKYQ</sequence>
<dbReference type="InterPro" id="IPR041619">
    <property type="entry name" value="NAPRTase_C"/>
</dbReference>
<protein>
    <recommendedName>
        <fullName evidence="1">Nicotinate phosphoribosyltransferase C-terminal domain-containing protein</fullName>
    </recommendedName>
</protein>